<comment type="subcellular location">
    <subcellularLocation>
        <location evidence="1">Cell envelope</location>
    </subcellularLocation>
</comment>
<dbReference type="Pfam" id="PF25885">
    <property type="entry name" value="HH_EMRA"/>
    <property type="match status" value="1"/>
</dbReference>
<dbReference type="AlphaFoldDB" id="A0A177N728"/>
<feature type="coiled-coil region" evidence="2">
    <location>
        <begin position="116"/>
        <end position="174"/>
    </location>
</feature>
<dbReference type="Proteomes" id="UP000077857">
    <property type="component" value="Unassembled WGS sequence"/>
</dbReference>
<dbReference type="InterPro" id="IPR050739">
    <property type="entry name" value="MFP"/>
</dbReference>
<sequence>MQKKVYPREILRQRRRRLRWVTILLLLAAAGYLGYWWLTQREWVRTDDAFVAGHLVGVKAQVDGTVVEILAENTQAVQKGDVLVRLDGNYALVAMQQAEAELAKTVREFYMLKARLESLRQRLAAKQAAVMQVEHDLQRFKAAAGDGAVSDQQVQNAEDKLRELAAAIRETSAERDGVAAQLRDSGVDDYPAVEQAKSRLRRAYLDYQRREVRAPVSGFVAKRKVQVGDNLHAGAALMVVVPLDQVWIEANFLETQIADIRPGQAAEIRVDAFGGERMYHGLVQGLNPGSGSSFALLPTDNATGNFIHIAERVQVRIALAPEELRAAPLQPGLSTLTRVHIADTAASALASKVSLADAAYRTDIYQHELDGVEDKIREIIAANRS</sequence>
<evidence type="ECO:0000256" key="1">
    <source>
        <dbReference type="ARBA" id="ARBA00004196"/>
    </source>
</evidence>
<evidence type="ECO:0000259" key="4">
    <source>
        <dbReference type="Pfam" id="PF25885"/>
    </source>
</evidence>
<keyword evidence="3" id="KW-0472">Membrane</keyword>
<dbReference type="EMBL" id="LUUJ01000095">
    <property type="protein sequence ID" value="OAI13807.1"/>
    <property type="molecule type" value="Genomic_DNA"/>
</dbReference>
<dbReference type="GO" id="GO:0030313">
    <property type="term" value="C:cell envelope"/>
    <property type="evidence" value="ECO:0007669"/>
    <property type="project" value="UniProtKB-SubCell"/>
</dbReference>
<dbReference type="RefSeq" id="WP_064041253.1">
    <property type="nucleotide sequence ID" value="NZ_LUUJ01000095.1"/>
</dbReference>
<gene>
    <name evidence="6" type="ORF">A1507_16080</name>
</gene>
<accession>A0A177N728</accession>
<evidence type="ECO:0000256" key="2">
    <source>
        <dbReference type="SAM" id="Coils"/>
    </source>
</evidence>
<evidence type="ECO:0000313" key="7">
    <source>
        <dbReference type="Proteomes" id="UP000077857"/>
    </source>
</evidence>
<keyword evidence="3" id="KW-0812">Transmembrane</keyword>
<dbReference type="PANTHER" id="PTHR30386">
    <property type="entry name" value="MEMBRANE FUSION SUBUNIT OF EMRAB-TOLC MULTIDRUG EFFLUX PUMP"/>
    <property type="match status" value="1"/>
</dbReference>
<dbReference type="GO" id="GO:0055085">
    <property type="term" value="P:transmembrane transport"/>
    <property type="evidence" value="ECO:0007669"/>
    <property type="project" value="InterPro"/>
</dbReference>
<proteinExistence type="predicted"/>
<feature type="transmembrane region" description="Helical" evidence="3">
    <location>
        <begin position="20"/>
        <end position="38"/>
    </location>
</feature>
<protein>
    <submittedName>
        <fullName evidence="6">Membrane fusion protein of tripartite multidrug resistance system</fullName>
    </submittedName>
</protein>
<name>A0A177N728_9GAMM</name>
<dbReference type="InterPro" id="IPR058792">
    <property type="entry name" value="Beta-barrel_RND_2"/>
</dbReference>
<dbReference type="Gene3D" id="2.40.50.100">
    <property type="match status" value="1"/>
</dbReference>
<dbReference type="Pfam" id="PF25954">
    <property type="entry name" value="Beta-barrel_RND_2"/>
    <property type="match status" value="1"/>
</dbReference>
<feature type="domain" description="Multidrug export protein EmrA/FarA alpha-helical hairpin" evidence="4">
    <location>
        <begin position="92"/>
        <end position="209"/>
    </location>
</feature>
<comment type="caution">
    <text evidence="6">The sequence shown here is derived from an EMBL/GenBank/DDBJ whole genome shotgun (WGS) entry which is preliminary data.</text>
</comment>
<dbReference type="InterPro" id="IPR058633">
    <property type="entry name" value="EmrA/FarA_HH"/>
</dbReference>
<dbReference type="SUPFAM" id="SSF111369">
    <property type="entry name" value="HlyD-like secretion proteins"/>
    <property type="match status" value="1"/>
</dbReference>
<feature type="domain" description="CusB-like beta-barrel" evidence="5">
    <location>
        <begin position="245"/>
        <end position="288"/>
    </location>
</feature>
<dbReference type="Gene3D" id="2.40.30.170">
    <property type="match status" value="1"/>
</dbReference>
<evidence type="ECO:0000259" key="5">
    <source>
        <dbReference type="Pfam" id="PF25954"/>
    </source>
</evidence>
<evidence type="ECO:0000313" key="6">
    <source>
        <dbReference type="EMBL" id="OAI13807.1"/>
    </source>
</evidence>
<organism evidence="6 7">
    <name type="scientific">Methylomonas koyamae</name>
    <dbReference type="NCBI Taxonomy" id="702114"/>
    <lineage>
        <taxon>Bacteria</taxon>
        <taxon>Pseudomonadati</taxon>
        <taxon>Pseudomonadota</taxon>
        <taxon>Gammaproteobacteria</taxon>
        <taxon>Methylococcales</taxon>
        <taxon>Methylococcaceae</taxon>
        <taxon>Methylomonas</taxon>
    </lineage>
</organism>
<keyword evidence="3" id="KW-1133">Transmembrane helix</keyword>
<evidence type="ECO:0000256" key="3">
    <source>
        <dbReference type="SAM" id="Phobius"/>
    </source>
</evidence>
<reference evidence="6 7" key="1">
    <citation type="submission" date="2016-03" db="EMBL/GenBank/DDBJ databases">
        <authorList>
            <person name="Ploux O."/>
        </authorList>
    </citation>
    <scope>NUCLEOTIDE SEQUENCE [LARGE SCALE GENOMIC DNA]</scope>
    <source>
        <strain evidence="6 7">R-45378</strain>
    </source>
</reference>
<keyword evidence="2" id="KW-0175">Coiled coil</keyword>
<dbReference type="PANTHER" id="PTHR30386:SF19">
    <property type="entry name" value="MULTIDRUG EXPORT PROTEIN EMRA-RELATED"/>
    <property type="match status" value="1"/>
</dbReference>
<dbReference type="OrthoDB" id="9811754at2"/>